<dbReference type="InterPro" id="IPR038982">
    <property type="entry name" value="NrpR"/>
</dbReference>
<organism evidence="3 4">
    <name type="scientific">Candidatus Thermodesulfobacterium syntrophicum</name>
    <dbReference type="NCBI Taxonomy" id="3060442"/>
    <lineage>
        <taxon>Bacteria</taxon>
        <taxon>Pseudomonadati</taxon>
        <taxon>Thermodesulfobacteriota</taxon>
        <taxon>Thermodesulfobacteria</taxon>
        <taxon>Thermodesulfobacteriales</taxon>
        <taxon>Thermodesulfobacteriaceae</taxon>
        <taxon>Thermodesulfobacterium</taxon>
    </lineage>
</organism>
<protein>
    <submittedName>
        <fullName evidence="3">Repressor of nif and glnA expression</fullName>
    </submittedName>
</protein>
<dbReference type="Gene3D" id="1.10.10.10">
    <property type="entry name" value="Winged helix-like DNA-binding domain superfamily/Winged helix DNA-binding domain"/>
    <property type="match status" value="1"/>
</dbReference>
<reference evidence="3" key="1">
    <citation type="submission" date="2022-11" db="EMBL/GenBank/DDBJ databases">
        <title>Candidatus Alkanophaga archaea from heated hydrothermal vent sediment oxidize petroleum alkanes.</title>
        <authorList>
            <person name="Zehnle H."/>
            <person name="Laso-Perez R."/>
            <person name="Lipp J."/>
            <person name="Teske A."/>
            <person name="Wegener G."/>
        </authorList>
    </citation>
    <scope>NUCLEOTIDE SEQUENCE</scope>
    <source>
        <strain evidence="3">MCA70</strain>
    </source>
</reference>
<proteinExistence type="predicted"/>
<dbReference type="AlphaFoldDB" id="A0AAE3P606"/>
<feature type="domain" description="NrpR regulatory" evidence="1">
    <location>
        <begin position="91"/>
        <end position="325"/>
    </location>
</feature>
<dbReference type="Pfam" id="PF08461">
    <property type="entry name" value="WHD_RNase_R"/>
    <property type="match status" value="1"/>
</dbReference>
<evidence type="ECO:0000313" key="4">
    <source>
        <dbReference type="Proteomes" id="UP001144110"/>
    </source>
</evidence>
<gene>
    <name evidence="3" type="ORF">OD816_001623</name>
</gene>
<evidence type="ECO:0000259" key="1">
    <source>
        <dbReference type="Pfam" id="PF01995"/>
    </source>
</evidence>
<dbReference type="InterPro" id="IPR002846">
    <property type="entry name" value="NRD"/>
</dbReference>
<dbReference type="PANTHER" id="PTHR41964">
    <property type="entry name" value="GLOBAL NITROGEN REGULATOR NRPR"/>
    <property type="match status" value="1"/>
</dbReference>
<evidence type="ECO:0000313" key="3">
    <source>
        <dbReference type="EMBL" id="MDF2954378.1"/>
    </source>
</evidence>
<dbReference type="Pfam" id="PF01995">
    <property type="entry name" value="NRD1_2"/>
    <property type="match status" value="1"/>
</dbReference>
<dbReference type="InterPro" id="IPR036388">
    <property type="entry name" value="WH-like_DNA-bd_sf"/>
</dbReference>
<comment type="caution">
    <text evidence="3">The sequence shown here is derived from an EMBL/GenBank/DDBJ whole genome shotgun (WGS) entry which is preliminary data.</text>
</comment>
<feature type="domain" description="Ribonuclease R winged-helix" evidence="2">
    <location>
        <begin position="17"/>
        <end position="81"/>
    </location>
</feature>
<dbReference type="InterPro" id="IPR013668">
    <property type="entry name" value="RNase_R_HTH_12"/>
</dbReference>
<sequence>MGKRADKNFETKRKLLEILRILGESDMPLGARAISVELQRRGFNIKERTVRYHLSFLDAMGFTKKHGKKGRTITEQGLRELEEASLEERLGSVKARIEELIFLTTFDPLRREGNVIVNVALIDKRDFEKIVGLFEELSAYVVSHYVKVIDERERVGGLHVPPGKVAVANICSITIDGVLVKNGIPVEVRYSGIVQISSGKPQRFIDVISYEGTSVDPTKVFVSRKITSVCDALAKGTGRVIANYREIPAIALESAAKVIKSLKAAGITGVITFGTGLSVLGVPLLRGRVGIPVYAGVNAFAAAEERGIKTETLPMHTVMPFKELKML</sequence>
<dbReference type="InterPro" id="IPR036984">
    <property type="entry name" value="NrpR_dom_sf"/>
</dbReference>
<dbReference type="Proteomes" id="UP001144110">
    <property type="component" value="Unassembled WGS sequence"/>
</dbReference>
<dbReference type="Gene3D" id="3.30.70.1360">
    <property type="entry name" value="mj0159-like"/>
    <property type="match status" value="1"/>
</dbReference>
<dbReference type="EMBL" id="JAPHEG010000011">
    <property type="protein sequence ID" value="MDF2954378.1"/>
    <property type="molecule type" value="Genomic_DNA"/>
</dbReference>
<accession>A0AAE3P606</accession>
<evidence type="ECO:0000259" key="2">
    <source>
        <dbReference type="Pfam" id="PF08461"/>
    </source>
</evidence>
<name>A0AAE3P606_9BACT</name>
<dbReference type="PANTHER" id="PTHR41964:SF1">
    <property type="entry name" value="GLOBAL NITROGEN REGULATOR NRPR"/>
    <property type="match status" value="1"/>
</dbReference>